<protein>
    <recommendedName>
        <fullName evidence="9">E3 ubiquitin-protein ligase PEP5</fullName>
        <ecNumber evidence="9">2.3.2.27</ecNumber>
    </recommendedName>
</protein>
<dbReference type="InterPro" id="IPR036322">
    <property type="entry name" value="WD40_repeat_dom_sf"/>
</dbReference>
<evidence type="ECO:0000259" key="12">
    <source>
        <dbReference type="PROSITE" id="PS50089"/>
    </source>
</evidence>
<keyword evidence="7 9" id="KW-0472">Membrane</keyword>
<dbReference type="Proteomes" id="UP001590951">
    <property type="component" value="Unassembled WGS sequence"/>
</dbReference>
<keyword evidence="14" id="KW-1185">Reference proteome</keyword>
<dbReference type="Gene3D" id="3.30.40.10">
    <property type="entry name" value="Zinc/RING finger domain, C3HC4 (zinc finger)"/>
    <property type="match status" value="1"/>
</dbReference>
<dbReference type="InterPro" id="IPR024763">
    <property type="entry name" value="VPS11_C"/>
</dbReference>
<dbReference type="InterPro" id="IPR016528">
    <property type="entry name" value="VPS11"/>
</dbReference>
<comment type="subunit">
    <text evidence="9">Component of the homotypic vacuole fusion and vacuole protein sorting (HOPS) complex. Component of the class C core vacuole/endosome tethering (CORVET) complex.</text>
</comment>
<dbReference type="SUPFAM" id="SSF50978">
    <property type="entry name" value="WD40 repeat-like"/>
    <property type="match status" value="1"/>
</dbReference>
<dbReference type="PROSITE" id="PS50236">
    <property type="entry name" value="CHCR"/>
    <property type="match status" value="1"/>
</dbReference>
<proteinExistence type="inferred from homology"/>
<dbReference type="Gene3D" id="1.25.40.10">
    <property type="entry name" value="Tetratricopeptide repeat domain"/>
    <property type="match status" value="1"/>
</dbReference>
<dbReference type="Pfam" id="PF23341">
    <property type="entry name" value="PEP5_VPS11_N"/>
    <property type="match status" value="1"/>
</dbReference>
<dbReference type="InterPro" id="IPR011990">
    <property type="entry name" value="TPR-like_helical_dom_sf"/>
</dbReference>
<dbReference type="InterPro" id="IPR057307">
    <property type="entry name" value="PEP5_VPS11_N"/>
</dbReference>
<comment type="caution">
    <text evidence="13">The sequence shown here is derived from an EMBL/GenBank/DDBJ whole genome shotgun (WGS) entry which is preliminary data.</text>
</comment>
<sequence>MALTSWKVFNFFDVSDVKTSDGERSSIFDSNDLSCVCSGSDNLFIGSNNGHVRILSQAFKVVRTFKAHDTGSITHIKQVEGTALLVTISEDLSNEPVLKVWALDKTEKKTGAPKCLSTLGIHNGRKQFPISAFATLENLSQLAVGFANGAVTVIRGDLIHDRGAKQRTVFESEEPITGVEFREGPNTTLYLATTGRILTLTITGKGQGQPAKVLEDTGCGVGCMTFDEANGDIVVVRDDAIHYYGVNGRGPSFAYEGPKQLVNIFGDYVALVSPPKTATPTNTNGLRRFGGNRPDDLFNTSTFTLLDTDLKFIAHTETFLSQVKAIFIEWGDLFLLTLNGKLFRYHEKTLQQKLEILYQRDLYVLAINFAQKAGIDTTQRNVILRKYGDYLHKKGDYDTAMQQYLKAIDNTEPSQVIRKFLDSQRINNLIEYLEELHDHAKATVDHTTLLLNCYAKLKDTEKLETFIKSGTNFDLETAISMCRQGGYYDQAVFLAKKNQEHELVVDILIEDSKKYEDALDYIWRLEPEMAYLNLMNYARVLLEHCPDHTTQVFIDYYTGEYRPKKDVPIPTIPISQGGASNAVSNLTSFIPLPYRQTSTNPSPAPVGSQKLALQEGETAGADAAQLPPEYDVPKLRTAFSSFVDHPDNFITFLEACLKQENIVKSDMGDLYTTLFEMYLETANTKKGEEKENWEAKAKSLIDGKDIPIDTSNVLLLSHLSNFRDGTILVREQQGLRFDIFRSYTSAKDTAGAIKALRKYGPEEPQLYPAALAYFTSSPKILEEAGDELDVVLKKIDQDGLMAPLQVIQTLSTNAVATMGMVKKYLSDTIERERKEISSNRKLTESYRTETEFKRKEMDDLGNKPAVFQTRRCCQCGRSLDLPTVHFLCQHSFHQSCLNESDGQEVECPRCAAQNNTIRAFRKAQEDSADRHDMFQDTLQRSRDKFGTISEFFGRGVMTAPKME</sequence>
<comment type="catalytic activity">
    <reaction evidence="9">
        <text>S-ubiquitinyl-[E2 ubiquitin-conjugating enzyme]-L-cysteine + [acceptor protein]-L-lysine = [E2 ubiquitin-conjugating enzyme]-L-cysteine + N(6)-ubiquitinyl-[acceptor protein]-L-lysine.</text>
        <dbReference type="EC" id="2.3.2.27"/>
    </reaction>
</comment>
<evidence type="ECO:0000313" key="14">
    <source>
        <dbReference type="Proteomes" id="UP001590951"/>
    </source>
</evidence>
<accession>A0ABR4B9D2</accession>
<keyword evidence="4 10" id="KW-0863">Zinc-finger</keyword>
<keyword evidence="6 9" id="KW-0653">Protein transport</keyword>
<evidence type="ECO:0000256" key="9">
    <source>
        <dbReference type="PIRNR" id="PIRNR007860"/>
    </source>
</evidence>
<comment type="subcellular location">
    <subcellularLocation>
        <location evidence="8">Endomembrane system</location>
        <topology evidence="8">Peripheral membrane protein</topology>
        <orientation evidence="8">Cytoplasmic side</orientation>
    </subcellularLocation>
    <subcellularLocation>
        <location evidence="9">Vacuole membrane</location>
        <topology evidence="9">Peripheral membrane protein</topology>
        <orientation evidence="9">Cytoplasmic side</orientation>
    </subcellularLocation>
</comment>
<dbReference type="Gene3D" id="2.130.10.10">
    <property type="entry name" value="YVTN repeat-like/Quinoprotein amine dehydrogenase"/>
    <property type="match status" value="1"/>
</dbReference>
<evidence type="ECO:0000256" key="5">
    <source>
        <dbReference type="ARBA" id="ARBA00022833"/>
    </source>
</evidence>
<evidence type="ECO:0000256" key="11">
    <source>
        <dbReference type="PROSITE-ProRule" id="PRU01006"/>
    </source>
</evidence>
<dbReference type="PROSITE" id="PS50089">
    <property type="entry name" value="ZF_RING_2"/>
    <property type="match status" value="1"/>
</dbReference>
<evidence type="ECO:0000256" key="1">
    <source>
        <dbReference type="ARBA" id="ARBA00007070"/>
    </source>
</evidence>
<dbReference type="EC" id="2.3.2.27" evidence="9"/>
<organism evidence="13 14">
    <name type="scientific">Lepraria finkii</name>
    <dbReference type="NCBI Taxonomy" id="1340010"/>
    <lineage>
        <taxon>Eukaryota</taxon>
        <taxon>Fungi</taxon>
        <taxon>Dikarya</taxon>
        <taxon>Ascomycota</taxon>
        <taxon>Pezizomycotina</taxon>
        <taxon>Lecanoromycetes</taxon>
        <taxon>OSLEUM clade</taxon>
        <taxon>Lecanoromycetidae</taxon>
        <taxon>Lecanorales</taxon>
        <taxon>Lecanorineae</taxon>
        <taxon>Stereocaulaceae</taxon>
        <taxon>Lepraria</taxon>
    </lineage>
</organism>
<dbReference type="PIRSF" id="PIRSF007860">
    <property type="entry name" value="VPS11"/>
    <property type="match status" value="1"/>
</dbReference>
<evidence type="ECO:0000256" key="10">
    <source>
        <dbReference type="PROSITE-ProRule" id="PRU00175"/>
    </source>
</evidence>
<dbReference type="CDD" id="cd16688">
    <property type="entry name" value="RING-H2_Vps11"/>
    <property type="match status" value="1"/>
</dbReference>
<dbReference type="SUPFAM" id="SSF48371">
    <property type="entry name" value="ARM repeat"/>
    <property type="match status" value="1"/>
</dbReference>
<keyword evidence="9" id="KW-0926">Vacuole</keyword>
<gene>
    <name evidence="13" type="ORF">ABVK25_006115</name>
</gene>
<evidence type="ECO:0000256" key="6">
    <source>
        <dbReference type="ARBA" id="ARBA00022927"/>
    </source>
</evidence>
<dbReference type="InterPro" id="IPR001841">
    <property type="entry name" value="Znf_RING"/>
</dbReference>
<evidence type="ECO:0000256" key="7">
    <source>
        <dbReference type="ARBA" id="ARBA00023136"/>
    </source>
</evidence>
<comment type="similarity">
    <text evidence="1 9">Belongs to the VPS11 family.</text>
</comment>
<dbReference type="InterPro" id="IPR016024">
    <property type="entry name" value="ARM-type_fold"/>
</dbReference>
<dbReference type="EMBL" id="JBHFEH010000020">
    <property type="protein sequence ID" value="KAL2053464.1"/>
    <property type="molecule type" value="Genomic_DNA"/>
</dbReference>
<keyword evidence="3" id="KW-0479">Metal-binding</keyword>
<evidence type="ECO:0000313" key="13">
    <source>
        <dbReference type="EMBL" id="KAL2053464.1"/>
    </source>
</evidence>
<dbReference type="InterPro" id="IPR015943">
    <property type="entry name" value="WD40/YVTN_repeat-like_dom_sf"/>
</dbReference>
<feature type="repeat" description="CHCR" evidence="11">
    <location>
        <begin position="404"/>
        <end position="547"/>
    </location>
</feature>
<dbReference type="InterPro" id="IPR013083">
    <property type="entry name" value="Znf_RING/FYVE/PHD"/>
</dbReference>
<reference evidence="13 14" key="1">
    <citation type="submission" date="2024-09" db="EMBL/GenBank/DDBJ databases">
        <title>Rethinking Asexuality: The Enigmatic Case of Functional Sexual Genes in Lepraria (Stereocaulaceae).</title>
        <authorList>
            <person name="Doellman M."/>
            <person name="Sun Y."/>
            <person name="Barcenas-Pena A."/>
            <person name="Lumbsch H.T."/>
            <person name="Grewe F."/>
        </authorList>
    </citation>
    <scope>NUCLEOTIDE SEQUENCE [LARGE SCALE GENOMIC DNA]</scope>
    <source>
        <strain evidence="13 14">Grewe 0041</strain>
    </source>
</reference>
<dbReference type="InterPro" id="IPR057308">
    <property type="entry name" value="CHCR_PEP5_VPS11"/>
</dbReference>
<keyword evidence="5" id="KW-0862">Zinc</keyword>
<evidence type="ECO:0000256" key="8">
    <source>
        <dbReference type="ARBA" id="ARBA00029433"/>
    </source>
</evidence>
<keyword evidence="9" id="KW-0833">Ubl conjugation pathway</keyword>
<evidence type="ECO:0000256" key="4">
    <source>
        <dbReference type="ARBA" id="ARBA00022771"/>
    </source>
</evidence>
<evidence type="ECO:0000256" key="3">
    <source>
        <dbReference type="ARBA" id="ARBA00022723"/>
    </source>
</evidence>
<feature type="domain" description="RING-type" evidence="12">
    <location>
        <begin position="872"/>
        <end position="910"/>
    </location>
</feature>
<dbReference type="PANTHER" id="PTHR23323">
    <property type="entry name" value="VACUOLAR PROTEIN SORTING-ASSOCIATED PROTEIN"/>
    <property type="match status" value="1"/>
</dbReference>
<keyword evidence="9" id="KW-0808">Transferase</keyword>
<dbReference type="Pfam" id="PF12451">
    <property type="entry name" value="VPS11_C"/>
    <property type="match status" value="1"/>
</dbReference>
<name>A0ABR4B9D2_9LECA</name>
<dbReference type="SUPFAM" id="SSF57850">
    <property type="entry name" value="RING/U-box"/>
    <property type="match status" value="1"/>
</dbReference>
<evidence type="ECO:0000256" key="2">
    <source>
        <dbReference type="ARBA" id="ARBA00022448"/>
    </source>
</evidence>
<dbReference type="PANTHER" id="PTHR23323:SF24">
    <property type="entry name" value="VACUOLAR PROTEIN SORTING-ASSOCIATED PROTEIN 11 HOMOLOG"/>
    <property type="match status" value="1"/>
</dbReference>
<dbReference type="InterPro" id="IPR000547">
    <property type="entry name" value="Clathrin_H-chain/VPS_repeat"/>
</dbReference>
<dbReference type="Pfam" id="PF23356">
    <property type="entry name" value="TPR_PEP5_VPS11"/>
    <property type="match status" value="2"/>
</dbReference>
<keyword evidence="2 9" id="KW-0813">Transport</keyword>
<dbReference type="SMART" id="SM00299">
    <property type="entry name" value="CLH"/>
    <property type="match status" value="1"/>
</dbReference>